<evidence type="ECO:0000256" key="3">
    <source>
        <dbReference type="SAM" id="Phobius"/>
    </source>
</evidence>
<sequence>MSSPSPKTTIQPENEERKSHYPKGNTNNILESNLINENRKLNDTIISLSNKQNDLLEMQSQLKAEIETKEHTIDELTNQMNNFVNNGNVSGDELASLRNFDDNDASSVRSSFSTSMYSISSLLNHDPDNKSVNLGANVDSKKMLSIVVNQRDLLKQKLKHAETQILEKTRLLEAAEINTNKLREKIAYFTKSQSRQSSLASKGSFDMESQIFNKDDITLDFSDSNHRDSFSRRYSHLEEQSYLNRAHRYISNKFLKDSYKRGIVINYFILLHLVLLVVLIIHPLRRQSITSYVNKESTTETSDKVSNNKLPPTGGNVMHAPGKGNAQQAAKNNML</sequence>
<evidence type="ECO:0000256" key="2">
    <source>
        <dbReference type="SAM" id="MobiDB-lite"/>
    </source>
</evidence>
<feature type="region of interest" description="Disordered" evidence="2">
    <location>
        <begin position="294"/>
        <end position="335"/>
    </location>
</feature>
<feature type="compositionally biased region" description="Polar residues" evidence="2">
    <location>
        <begin position="325"/>
        <end position="335"/>
    </location>
</feature>
<feature type="coiled-coil region" evidence="1">
    <location>
        <begin position="59"/>
        <end position="86"/>
    </location>
</feature>
<evidence type="ECO:0000313" key="4">
    <source>
        <dbReference type="EMBL" id="OEJ91422.1"/>
    </source>
</evidence>
<name>A0A1E5RWU7_9ASCO</name>
<protein>
    <submittedName>
        <fullName evidence="4">Uncharacterized protein</fullName>
    </submittedName>
</protein>
<dbReference type="OrthoDB" id="3973212at2759"/>
<organism evidence="4 5">
    <name type="scientific">Hanseniaspora opuntiae</name>
    <dbReference type="NCBI Taxonomy" id="211096"/>
    <lineage>
        <taxon>Eukaryota</taxon>
        <taxon>Fungi</taxon>
        <taxon>Dikarya</taxon>
        <taxon>Ascomycota</taxon>
        <taxon>Saccharomycotina</taxon>
        <taxon>Saccharomycetes</taxon>
        <taxon>Saccharomycodales</taxon>
        <taxon>Saccharomycodaceae</taxon>
        <taxon>Hanseniaspora</taxon>
    </lineage>
</organism>
<keyword evidence="3" id="KW-0472">Membrane</keyword>
<keyword evidence="1" id="KW-0175">Coiled coil</keyword>
<feature type="region of interest" description="Disordered" evidence="2">
    <location>
        <begin position="1"/>
        <end position="28"/>
    </location>
</feature>
<reference evidence="5" key="1">
    <citation type="journal article" date="2016" name="Genome Announc.">
        <title>Genome sequences of three species of Hanseniaspora isolated from spontaneous wine fermentations.</title>
        <authorList>
            <person name="Sternes P.R."/>
            <person name="Lee D."/>
            <person name="Kutyna D.R."/>
            <person name="Borneman A.R."/>
        </authorList>
    </citation>
    <scope>NUCLEOTIDE SEQUENCE [LARGE SCALE GENOMIC DNA]</scope>
    <source>
        <strain evidence="5">AWRI3578</strain>
    </source>
</reference>
<dbReference type="EMBL" id="LPNL01000002">
    <property type="protein sequence ID" value="OEJ91422.1"/>
    <property type="molecule type" value="Genomic_DNA"/>
</dbReference>
<dbReference type="Proteomes" id="UP000095605">
    <property type="component" value="Unassembled WGS sequence"/>
</dbReference>
<proteinExistence type="predicted"/>
<evidence type="ECO:0000313" key="5">
    <source>
        <dbReference type="Proteomes" id="UP000095605"/>
    </source>
</evidence>
<dbReference type="AlphaFoldDB" id="A0A1E5RWU7"/>
<feature type="compositionally biased region" description="Polar residues" evidence="2">
    <location>
        <begin position="1"/>
        <end position="12"/>
    </location>
</feature>
<feature type="transmembrane region" description="Helical" evidence="3">
    <location>
        <begin position="263"/>
        <end position="284"/>
    </location>
</feature>
<keyword evidence="5" id="KW-1185">Reference proteome</keyword>
<comment type="caution">
    <text evidence="4">The sequence shown here is derived from an EMBL/GenBank/DDBJ whole genome shotgun (WGS) entry which is preliminary data.</text>
</comment>
<keyword evidence="3" id="KW-0812">Transmembrane</keyword>
<gene>
    <name evidence="4" type="ORF">AWRI3578_g281</name>
</gene>
<evidence type="ECO:0000256" key="1">
    <source>
        <dbReference type="SAM" id="Coils"/>
    </source>
</evidence>
<accession>A0A1E5RWU7</accession>
<keyword evidence="3" id="KW-1133">Transmembrane helix</keyword>